<reference evidence="2 3" key="1">
    <citation type="submission" date="2017-06" db="EMBL/GenBank/DDBJ databases">
        <title>Streptomyces albireticuli Genome sequencing and assembly.</title>
        <authorList>
            <person name="Wang Y."/>
            <person name="Du B."/>
            <person name="Ding Y."/>
            <person name="Liu H."/>
            <person name="Hou Q."/>
            <person name="Liu K."/>
            <person name="Yao L."/>
            <person name="Wang C."/>
        </authorList>
    </citation>
    <scope>NUCLEOTIDE SEQUENCE [LARGE SCALE GENOMIC DNA]</scope>
    <source>
        <strain evidence="2 3">MDJK11</strain>
    </source>
</reference>
<sequence length="276" mass="31449">MYEDNTSDLVVASNLTRYLKAWRAARGKELGLTGPLPQARVQQASGKSDKWYRMFEAGTPVKYDTETLLAIADCLGLDDSERMTLFLLTMGVPAPVNVTLHDDDVRLRPMTWILEQQGPRPAYISDENWGIVAFNKAMADWCPWVHDPEPNLMRYVMLYPEARGVYEGWENHVRVFLAMIRLEIAKRGHDTPIAHLLLEALEDPTIKALWDEDPSVVANRDGHHYRLRLPFFNNQPIDCISQVFIPSAHPHLRLVLMTWPEGVDGFITPPLALHGK</sequence>
<gene>
    <name evidence="2" type="ORF">SMD11_1234</name>
</gene>
<accession>A0A1Z2KXW4</accession>
<dbReference type="KEGG" id="salj:SMD11_1234"/>
<dbReference type="PANTHER" id="PTHR35010">
    <property type="entry name" value="BLL4672 PROTEIN-RELATED"/>
    <property type="match status" value="1"/>
</dbReference>
<dbReference type="Gene3D" id="3.30.450.180">
    <property type="match status" value="1"/>
</dbReference>
<protein>
    <recommendedName>
        <fullName evidence="1">MmyB-like transcription regulator ligand binding domain-containing protein</fullName>
    </recommendedName>
</protein>
<dbReference type="OrthoDB" id="3291396at2"/>
<dbReference type="AlphaFoldDB" id="A0A1Z2KXW4"/>
<name>A0A1Z2KXW4_9ACTN</name>
<evidence type="ECO:0000313" key="3">
    <source>
        <dbReference type="Proteomes" id="UP000195755"/>
    </source>
</evidence>
<dbReference type="Proteomes" id="UP000195755">
    <property type="component" value="Chromosome"/>
</dbReference>
<dbReference type="InterPro" id="IPR041413">
    <property type="entry name" value="MLTR_LBD"/>
</dbReference>
<organism evidence="2 3">
    <name type="scientific">Streptomyces albireticuli</name>
    <dbReference type="NCBI Taxonomy" id="1940"/>
    <lineage>
        <taxon>Bacteria</taxon>
        <taxon>Bacillati</taxon>
        <taxon>Actinomycetota</taxon>
        <taxon>Actinomycetes</taxon>
        <taxon>Kitasatosporales</taxon>
        <taxon>Streptomycetaceae</taxon>
        <taxon>Streptomyces</taxon>
    </lineage>
</organism>
<feature type="domain" description="MmyB-like transcription regulator ligand binding" evidence="1">
    <location>
        <begin position="110"/>
        <end position="262"/>
    </location>
</feature>
<dbReference type="Pfam" id="PF17765">
    <property type="entry name" value="MLTR_LBD"/>
    <property type="match status" value="1"/>
</dbReference>
<evidence type="ECO:0000313" key="2">
    <source>
        <dbReference type="EMBL" id="ARZ66895.1"/>
    </source>
</evidence>
<dbReference type="PANTHER" id="PTHR35010:SF2">
    <property type="entry name" value="BLL4672 PROTEIN"/>
    <property type="match status" value="1"/>
</dbReference>
<dbReference type="RefSeq" id="WP_087925435.1">
    <property type="nucleotide sequence ID" value="NZ_CP021744.1"/>
</dbReference>
<proteinExistence type="predicted"/>
<evidence type="ECO:0000259" key="1">
    <source>
        <dbReference type="Pfam" id="PF17765"/>
    </source>
</evidence>
<dbReference type="EMBL" id="CP021744">
    <property type="protein sequence ID" value="ARZ66895.1"/>
    <property type="molecule type" value="Genomic_DNA"/>
</dbReference>